<dbReference type="EMBL" id="LSRX01003700">
    <property type="protein sequence ID" value="OLP74456.1"/>
    <property type="molecule type" value="Genomic_DNA"/>
</dbReference>
<comment type="caution">
    <text evidence="1">The sequence shown here is derived from an EMBL/GenBank/DDBJ whole genome shotgun (WGS) entry which is preliminary data.</text>
</comment>
<sequence>SVIADMRGKENYELGDLTLALDKIVKDEVCKVTGKDPGEYEMGDLSKEVDRRVKVVVADFCGKVHPQDFQSLFMVSGFLRLWYPS</sequence>
<feature type="non-terminal residue" evidence="1">
    <location>
        <position position="1"/>
    </location>
</feature>
<proteinExistence type="predicted"/>
<evidence type="ECO:0000313" key="1">
    <source>
        <dbReference type="EMBL" id="OLP74456.1"/>
    </source>
</evidence>
<dbReference type="OrthoDB" id="430915at2759"/>
<name>A0A1Q9BUX0_SYMMI</name>
<accession>A0A1Q9BUX0</accession>
<protein>
    <submittedName>
        <fullName evidence="1">Uncharacterized protein</fullName>
    </submittedName>
</protein>
<organism evidence="1 2">
    <name type="scientific">Symbiodinium microadriaticum</name>
    <name type="common">Dinoflagellate</name>
    <name type="synonym">Zooxanthella microadriatica</name>
    <dbReference type="NCBI Taxonomy" id="2951"/>
    <lineage>
        <taxon>Eukaryota</taxon>
        <taxon>Sar</taxon>
        <taxon>Alveolata</taxon>
        <taxon>Dinophyceae</taxon>
        <taxon>Suessiales</taxon>
        <taxon>Symbiodiniaceae</taxon>
        <taxon>Symbiodinium</taxon>
    </lineage>
</organism>
<dbReference type="AlphaFoldDB" id="A0A1Q9BUX0"/>
<gene>
    <name evidence="1" type="ORF">AK812_SmicGene45999</name>
</gene>
<dbReference type="Proteomes" id="UP000186817">
    <property type="component" value="Unassembled WGS sequence"/>
</dbReference>
<reference evidence="1 2" key="1">
    <citation type="submission" date="2016-02" db="EMBL/GenBank/DDBJ databases">
        <title>Genome analysis of coral dinoflagellate symbionts highlights evolutionary adaptations to a symbiotic lifestyle.</title>
        <authorList>
            <person name="Aranda M."/>
            <person name="Li Y."/>
            <person name="Liew Y.J."/>
            <person name="Baumgarten S."/>
            <person name="Simakov O."/>
            <person name="Wilson M."/>
            <person name="Piel J."/>
            <person name="Ashoor H."/>
            <person name="Bougouffa S."/>
            <person name="Bajic V.B."/>
            <person name="Ryu T."/>
            <person name="Ravasi T."/>
            <person name="Bayer T."/>
            <person name="Micklem G."/>
            <person name="Kim H."/>
            <person name="Bhak J."/>
            <person name="Lajeunesse T.C."/>
            <person name="Voolstra C.R."/>
        </authorList>
    </citation>
    <scope>NUCLEOTIDE SEQUENCE [LARGE SCALE GENOMIC DNA]</scope>
    <source>
        <strain evidence="1 2">CCMP2467</strain>
    </source>
</reference>
<keyword evidence="2" id="KW-1185">Reference proteome</keyword>
<evidence type="ECO:0000313" key="2">
    <source>
        <dbReference type="Proteomes" id="UP000186817"/>
    </source>
</evidence>